<reference evidence="1" key="1">
    <citation type="submission" date="2017-07" db="EMBL/GenBank/DDBJ databases">
        <title>Taro Niue Genome Assembly and Annotation.</title>
        <authorList>
            <person name="Atibalentja N."/>
            <person name="Keating K."/>
            <person name="Fields C.J."/>
        </authorList>
    </citation>
    <scope>NUCLEOTIDE SEQUENCE</scope>
    <source>
        <strain evidence="1">Niue_2</strain>
        <tissue evidence="1">Leaf</tissue>
    </source>
</reference>
<proteinExistence type="predicted"/>
<evidence type="ECO:0000313" key="2">
    <source>
        <dbReference type="Proteomes" id="UP000652761"/>
    </source>
</evidence>
<keyword evidence="2" id="KW-1185">Reference proteome</keyword>
<accession>A0A843VGR2</accession>
<dbReference type="AlphaFoldDB" id="A0A843VGR2"/>
<evidence type="ECO:0000313" key="1">
    <source>
        <dbReference type="EMBL" id="MQL95568.1"/>
    </source>
</evidence>
<feature type="non-terminal residue" evidence="1">
    <location>
        <position position="60"/>
    </location>
</feature>
<organism evidence="1 2">
    <name type="scientific">Colocasia esculenta</name>
    <name type="common">Wild taro</name>
    <name type="synonym">Arum esculentum</name>
    <dbReference type="NCBI Taxonomy" id="4460"/>
    <lineage>
        <taxon>Eukaryota</taxon>
        <taxon>Viridiplantae</taxon>
        <taxon>Streptophyta</taxon>
        <taxon>Embryophyta</taxon>
        <taxon>Tracheophyta</taxon>
        <taxon>Spermatophyta</taxon>
        <taxon>Magnoliopsida</taxon>
        <taxon>Liliopsida</taxon>
        <taxon>Araceae</taxon>
        <taxon>Aroideae</taxon>
        <taxon>Colocasieae</taxon>
        <taxon>Colocasia</taxon>
    </lineage>
</organism>
<gene>
    <name evidence="1" type="ORF">Taro_028233</name>
</gene>
<dbReference type="Proteomes" id="UP000652761">
    <property type="component" value="Unassembled WGS sequence"/>
</dbReference>
<protein>
    <submittedName>
        <fullName evidence="1">Uncharacterized protein</fullName>
    </submittedName>
</protein>
<name>A0A843VGR2_COLES</name>
<dbReference type="EMBL" id="NMUH01001805">
    <property type="protein sequence ID" value="MQL95568.1"/>
    <property type="molecule type" value="Genomic_DNA"/>
</dbReference>
<comment type="caution">
    <text evidence="1">The sequence shown here is derived from an EMBL/GenBank/DDBJ whole genome shotgun (WGS) entry which is preliminary data.</text>
</comment>
<sequence>MGRRRSSPSRSGRDGEGRSCCGFFRRFGVPAWCSTRSRREDVTWSGGDVVPWPDCVFFAE</sequence>